<dbReference type="PROSITE" id="PS50280">
    <property type="entry name" value="SET"/>
    <property type="match status" value="1"/>
</dbReference>
<feature type="domain" description="SET" evidence="1">
    <location>
        <begin position="157"/>
        <end position="269"/>
    </location>
</feature>
<evidence type="ECO:0000259" key="1">
    <source>
        <dbReference type="PROSITE" id="PS50280"/>
    </source>
</evidence>
<sequence length="666" mass="74967">MASIAESPENRLQAHTDLLNWVISHGGFLADSVCIAHDDSRGVHMQVKRDWPSPISKDTRVVNTPLGVTMSYFNAIGYSSPKGSFSKHGIELPSSFIDAVGREETTAFFLMGQFLRGQDSFWYPYLRTLPQPGQMTTPLFFEEEDVDWIQGTGIPDASVQRFQTWDQKFDFCMERLEESGFQGLEEYTWDLYLWAWTIITSRAFSAKVLSSAVKQADLPEEGVSVLLPLIDLPNHRPLAKVEWRAGEEDIGMIMLEDISPGEEISNNYGPRNNEQLLMNYGFCISNNPTDYRIVKLGVKSDSPLGQAKARQAMMFPEATKNTDDHYYIFNVFYPLLAPEGPMEHSIISPALFNALTVMEGNDRERRDVDINESGISIMHKYGNGRSTLAALAQVSFELIAHIAMLRSTGEDLPDQPANLKQTFAKIYRDGQSTLDKTALVITSWTLARAREHRRGEGWEDIKALLAEHMSKIPPGYFPDETLSKIRVRILERPSLVPKNGELFRLMELFALLPAELQGPCGTYWAEHIASGPWATDPQVMFSLAISLVAITARSEQTRPMLSSRLTRWVDFLISEYPLDASNDQPESQGQQFLHALSANKERFIHGAAACGVTWLAESTEWMDAQWLQWACTVGDAERVLIPLEPLQVFVEDPAMAKQAALYVPRE</sequence>
<dbReference type="RefSeq" id="XP_058329062.1">
    <property type="nucleotide sequence ID" value="XM_058476172.1"/>
</dbReference>
<dbReference type="Gene3D" id="3.90.1410.10">
    <property type="entry name" value="set domain protein methyltransferase, domain 1"/>
    <property type="match status" value="1"/>
</dbReference>
<protein>
    <recommendedName>
        <fullName evidence="1">SET domain-containing protein</fullName>
    </recommendedName>
</protein>
<dbReference type="AlphaFoldDB" id="A0A9W9TK06"/>
<evidence type="ECO:0000313" key="2">
    <source>
        <dbReference type="EMBL" id="KAJ5225651.1"/>
    </source>
</evidence>
<proteinExistence type="predicted"/>
<keyword evidence="3" id="KW-1185">Reference proteome</keyword>
<accession>A0A9W9TK06</accession>
<organism evidence="2 3">
    <name type="scientific">Penicillium chermesinum</name>
    <dbReference type="NCBI Taxonomy" id="63820"/>
    <lineage>
        <taxon>Eukaryota</taxon>
        <taxon>Fungi</taxon>
        <taxon>Dikarya</taxon>
        <taxon>Ascomycota</taxon>
        <taxon>Pezizomycotina</taxon>
        <taxon>Eurotiomycetes</taxon>
        <taxon>Eurotiomycetidae</taxon>
        <taxon>Eurotiales</taxon>
        <taxon>Aspergillaceae</taxon>
        <taxon>Penicillium</taxon>
    </lineage>
</organism>
<dbReference type="InterPro" id="IPR001214">
    <property type="entry name" value="SET_dom"/>
</dbReference>
<dbReference type="GO" id="GO:0016279">
    <property type="term" value="F:protein-lysine N-methyltransferase activity"/>
    <property type="evidence" value="ECO:0007669"/>
    <property type="project" value="TreeGrafter"/>
</dbReference>
<dbReference type="OrthoDB" id="42889at2759"/>
<reference evidence="2" key="1">
    <citation type="submission" date="2022-11" db="EMBL/GenBank/DDBJ databases">
        <authorList>
            <person name="Petersen C."/>
        </authorList>
    </citation>
    <scope>NUCLEOTIDE SEQUENCE</scope>
    <source>
        <strain evidence="2">IBT 19713</strain>
    </source>
</reference>
<dbReference type="InterPro" id="IPR050600">
    <property type="entry name" value="SETD3_SETD6_MTase"/>
</dbReference>
<dbReference type="GeneID" id="83203475"/>
<dbReference type="PANTHER" id="PTHR13271:SF135">
    <property type="entry name" value="SET DOMAIN PROTEIN (AFU_ORTHOLOGUE AFUA_4G11040)"/>
    <property type="match status" value="1"/>
</dbReference>
<dbReference type="PANTHER" id="PTHR13271">
    <property type="entry name" value="UNCHARACTERIZED PUTATIVE METHYLTRANSFERASE"/>
    <property type="match status" value="1"/>
</dbReference>
<reference evidence="2" key="2">
    <citation type="journal article" date="2023" name="IMA Fungus">
        <title>Comparative genomic study of the Penicillium genus elucidates a diverse pangenome and 15 lateral gene transfer events.</title>
        <authorList>
            <person name="Petersen C."/>
            <person name="Sorensen T."/>
            <person name="Nielsen M.R."/>
            <person name="Sondergaard T.E."/>
            <person name="Sorensen J.L."/>
            <person name="Fitzpatrick D.A."/>
            <person name="Frisvad J.C."/>
            <person name="Nielsen K.L."/>
        </authorList>
    </citation>
    <scope>NUCLEOTIDE SEQUENCE</scope>
    <source>
        <strain evidence="2">IBT 19713</strain>
    </source>
</reference>
<dbReference type="EMBL" id="JAPQKS010000005">
    <property type="protein sequence ID" value="KAJ5225651.1"/>
    <property type="molecule type" value="Genomic_DNA"/>
</dbReference>
<dbReference type="Proteomes" id="UP001150941">
    <property type="component" value="Unassembled WGS sequence"/>
</dbReference>
<name>A0A9W9TK06_9EURO</name>
<evidence type="ECO:0000313" key="3">
    <source>
        <dbReference type="Proteomes" id="UP001150941"/>
    </source>
</evidence>
<dbReference type="SUPFAM" id="SSF82199">
    <property type="entry name" value="SET domain"/>
    <property type="match status" value="1"/>
</dbReference>
<dbReference type="InterPro" id="IPR046341">
    <property type="entry name" value="SET_dom_sf"/>
</dbReference>
<gene>
    <name evidence="2" type="ORF">N7468_006876</name>
</gene>
<comment type="caution">
    <text evidence="2">The sequence shown here is derived from an EMBL/GenBank/DDBJ whole genome shotgun (WGS) entry which is preliminary data.</text>
</comment>